<sequence length="721" mass="76166">MALAITEDHEALAQVADSYLQRAGARAAARATLDQASSSRTASWPDYWSTLAEMGWLGLHLDEAYGGSGYGLAELAIVLESLGHELAPGPFLPTVVCSALVGSSADDSIRNELLPGLADGTQIGAVGLAIGLSLDSDGRLTGESRAVLGAPQADLLALVVGDDVVLLDAATVGVAVRPEEGLDSTRGIGTVVADSVVVPPGRIVYGGARHALTLFRILASAESVGSIFACVEAARDYALVREQFGRPIGTFQAVKHHLANMLVDAQQTVAAAWDAARSTDLDGAWFAAAVAASHTARAQVQTARLNIQLHGGIGFTWEHDAHLYLRRAETVAALLRDGRDPLVDVVEAYRAGNAHGASFELPAEAETFRAEARDAVARTLSLPESERRGFLVDSGYLVPHWRAPWGRGAGVVEQLVIEEEFAGVDVPDTGISGWISLTISQEGTEDQQSRWIDDVLRGRTDWCQLFSEPDAGSDAAAVRTTGKRVDGGWVVSGQKVWTSTAADCQWGLATVRTDPGASKHAGVTMMAIDMSDPGVEIRPLRELTGDALFNEVFFDDVFVPDADVIGGEGEGWKVARATLGNERVSIGGGSGSISFGADQLLELLDKTPGLPAYAEHEVGAMLVEAHTLRLLNLRQASRALAGGRPGPEANVTKLMKAEHSQRITSLGVVLAGTAAVTGHRPEVTTPYLFARCLTIAGGTSEIMRNTIAERLLGLPRDPLVR</sequence>
<dbReference type="Gene3D" id="1.20.140.10">
    <property type="entry name" value="Butyryl-CoA Dehydrogenase, subunit A, domain 3"/>
    <property type="match status" value="2"/>
</dbReference>
<evidence type="ECO:0000256" key="4">
    <source>
        <dbReference type="ARBA" id="ARBA00022827"/>
    </source>
</evidence>
<comment type="cofactor">
    <cofactor evidence="1">
        <name>FAD</name>
        <dbReference type="ChEBI" id="CHEBI:57692"/>
    </cofactor>
</comment>
<protein>
    <submittedName>
        <fullName evidence="9">Acyl-CoA dehydrogenase</fullName>
    </submittedName>
</protein>
<dbReference type="EMBL" id="QXGH01000009">
    <property type="protein sequence ID" value="RHW28553.1"/>
    <property type="molecule type" value="Genomic_DNA"/>
</dbReference>
<dbReference type="InterPro" id="IPR037069">
    <property type="entry name" value="AcylCoA_DH/ox_N_sf"/>
</dbReference>
<proteinExistence type="inferred from homology"/>
<dbReference type="SUPFAM" id="SSF56645">
    <property type="entry name" value="Acyl-CoA dehydrogenase NM domain-like"/>
    <property type="match status" value="2"/>
</dbReference>
<dbReference type="PANTHER" id="PTHR43292">
    <property type="entry name" value="ACYL-COA DEHYDROGENASE"/>
    <property type="match status" value="1"/>
</dbReference>
<dbReference type="SUPFAM" id="SSF47203">
    <property type="entry name" value="Acyl-CoA dehydrogenase C-terminal domain-like"/>
    <property type="match status" value="2"/>
</dbReference>
<dbReference type="InterPro" id="IPR009075">
    <property type="entry name" value="AcylCo_DH/oxidase_C"/>
</dbReference>
<evidence type="ECO:0000256" key="1">
    <source>
        <dbReference type="ARBA" id="ARBA00001974"/>
    </source>
</evidence>
<dbReference type="AlphaFoldDB" id="A0A417Y785"/>
<gene>
    <name evidence="9" type="ORF">D0Z08_01410</name>
</gene>
<dbReference type="FunFam" id="2.40.110.10:FF:000011">
    <property type="entry name" value="Acyl-CoA dehydrogenase FadE34"/>
    <property type="match status" value="1"/>
</dbReference>
<dbReference type="Gene3D" id="2.40.110.10">
    <property type="entry name" value="Butyryl-CoA Dehydrogenase, subunit A, domain 2"/>
    <property type="match status" value="1"/>
</dbReference>
<dbReference type="InterPro" id="IPR046373">
    <property type="entry name" value="Acyl-CoA_Oxase/DH_mid-dom_sf"/>
</dbReference>
<reference evidence="9 10" key="1">
    <citation type="submission" date="2018-09" db="EMBL/GenBank/DDBJ databases">
        <title>Genome sequencing of Nocardioides immobilis CCTCC AB 2017083 for comparison to Nocardioides silvaticus.</title>
        <authorList>
            <person name="Li C."/>
            <person name="Wang G."/>
        </authorList>
    </citation>
    <scope>NUCLEOTIDE SEQUENCE [LARGE SCALE GENOMIC DNA]</scope>
    <source>
        <strain evidence="9 10">CCTCC AB 2017083</strain>
    </source>
</reference>
<feature type="domain" description="Acyl-CoA dehydrogenase/oxidase N-terminal" evidence="8">
    <location>
        <begin position="6"/>
        <end position="120"/>
    </location>
</feature>
<feature type="domain" description="Acyl-CoA dehydrogenase/oxidase C-terminal" evidence="6">
    <location>
        <begin position="209"/>
        <end position="330"/>
    </location>
</feature>
<dbReference type="InterPro" id="IPR036250">
    <property type="entry name" value="AcylCo_DH-like_C"/>
</dbReference>
<feature type="domain" description="Acyl-CoA dehydrogenase/oxidase C-terminal" evidence="6">
    <location>
        <begin position="569"/>
        <end position="712"/>
    </location>
</feature>
<evidence type="ECO:0000259" key="8">
    <source>
        <dbReference type="Pfam" id="PF02771"/>
    </source>
</evidence>
<dbReference type="Pfam" id="PF02771">
    <property type="entry name" value="Acyl-CoA_dh_N"/>
    <property type="match status" value="1"/>
</dbReference>
<keyword evidence="10" id="KW-1185">Reference proteome</keyword>
<dbReference type="InterPro" id="IPR052161">
    <property type="entry name" value="Mycobact_Acyl-CoA_DH"/>
</dbReference>
<feature type="domain" description="Acyl-CoA oxidase/dehydrogenase middle" evidence="7">
    <location>
        <begin position="463"/>
        <end position="557"/>
    </location>
</feature>
<evidence type="ECO:0000256" key="5">
    <source>
        <dbReference type="ARBA" id="ARBA00023002"/>
    </source>
</evidence>
<evidence type="ECO:0000259" key="7">
    <source>
        <dbReference type="Pfam" id="PF02770"/>
    </source>
</evidence>
<dbReference type="GO" id="GO:0016627">
    <property type="term" value="F:oxidoreductase activity, acting on the CH-CH group of donors"/>
    <property type="evidence" value="ECO:0007669"/>
    <property type="project" value="InterPro"/>
</dbReference>
<comment type="caution">
    <text evidence="9">The sequence shown here is derived from an EMBL/GenBank/DDBJ whole genome shotgun (WGS) entry which is preliminary data.</text>
</comment>
<dbReference type="Pfam" id="PF00441">
    <property type="entry name" value="Acyl-CoA_dh_1"/>
    <property type="match status" value="2"/>
</dbReference>
<comment type="similarity">
    <text evidence="2">Belongs to the acyl-CoA dehydrogenase family.</text>
</comment>
<organism evidence="9 10">
    <name type="scientific">Nocardioides immobilis</name>
    <dbReference type="NCBI Taxonomy" id="2049295"/>
    <lineage>
        <taxon>Bacteria</taxon>
        <taxon>Bacillati</taxon>
        <taxon>Actinomycetota</taxon>
        <taxon>Actinomycetes</taxon>
        <taxon>Propionibacteriales</taxon>
        <taxon>Nocardioidaceae</taxon>
        <taxon>Nocardioides</taxon>
    </lineage>
</organism>
<evidence type="ECO:0000256" key="2">
    <source>
        <dbReference type="ARBA" id="ARBA00009347"/>
    </source>
</evidence>
<keyword evidence="4" id="KW-0274">FAD</keyword>
<keyword evidence="5" id="KW-0560">Oxidoreductase</keyword>
<keyword evidence="3" id="KW-0285">Flavoprotein</keyword>
<evidence type="ECO:0000313" key="9">
    <source>
        <dbReference type="EMBL" id="RHW28553.1"/>
    </source>
</evidence>
<dbReference type="GO" id="GO:0005886">
    <property type="term" value="C:plasma membrane"/>
    <property type="evidence" value="ECO:0007669"/>
    <property type="project" value="TreeGrafter"/>
</dbReference>
<evidence type="ECO:0000259" key="6">
    <source>
        <dbReference type="Pfam" id="PF00441"/>
    </source>
</evidence>
<dbReference type="OrthoDB" id="4577375at2"/>
<dbReference type="RefSeq" id="WP_118921911.1">
    <property type="nucleotide sequence ID" value="NZ_QXGH01000009.1"/>
</dbReference>
<dbReference type="Pfam" id="PF02770">
    <property type="entry name" value="Acyl-CoA_dh_M"/>
    <property type="match status" value="1"/>
</dbReference>
<dbReference type="GO" id="GO:0050660">
    <property type="term" value="F:flavin adenine dinucleotide binding"/>
    <property type="evidence" value="ECO:0007669"/>
    <property type="project" value="InterPro"/>
</dbReference>
<dbReference type="InterPro" id="IPR006091">
    <property type="entry name" value="Acyl-CoA_Oxase/DH_mid-dom"/>
</dbReference>
<dbReference type="Gene3D" id="1.10.540.10">
    <property type="entry name" value="Acyl-CoA dehydrogenase/oxidase, N-terminal domain"/>
    <property type="match status" value="2"/>
</dbReference>
<dbReference type="InterPro" id="IPR013786">
    <property type="entry name" value="AcylCoA_DH/ox_N"/>
</dbReference>
<dbReference type="InterPro" id="IPR009100">
    <property type="entry name" value="AcylCoA_DH/oxidase_NM_dom_sf"/>
</dbReference>
<evidence type="ECO:0000256" key="3">
    <source>
        <dbReference type="ARBA" id="ARBA00022630"/>
    </source>
</evidence>
<dbReference type="PANTHER" id="PTHR43292:SF4">
    <property type="entry name" value="ACYL-COA DEHYDROGENASE FADE34"/>
    <property type="match status" value="1"/>
</dbReference>
<dbReference type="Proteomes" id="UP000283644">
    <property type="component" value="Unassembled WGS sequence"/>
</dbReference>
<accession>A0A417Y785</accession>
<name>A0A417Y785_9ACTN</name>
<evidence type="ECO:0000313" key="10">
    <source>
        <dbReference type="Proteomes" id="UP000283644"/>
    </source>
</evidence>